<reference evidence="4" key="2">
    <citation type="submission" date="2023-06" db="EMBL/GenBank/DDBJ databases">
        <authorList>
            <consortium name="Lawrence Berkeley National Laboratory"/>
            <person name="Haridas S."/>
            <person name="Hensen N."/>
            <person name="Bonometti L."/>
            <person name="Westerberg I."/>
            <person name="Brannstrom I.O."/>
            <person name="Guillou S."/>
            <person name="Cros-Aarteil S."/>
            <person name="Calhoun S."/>
            <person name="Kuo A."/>
            <person name="Mondo S."/>
            <person name="Pangilinan J."/>
            <person name="Riley R."/>
            <person name="LaButti K."/>
            <person name="Andreopoulos B."/>
            <person name="Lipzen A."/>
            <person name="Chen C."/>
            <person name="Yanf M."/>
            <person name="Daum C."/>
            <person name="Ng V."/>
            <person name="Clum A."/>
            <person name="Steindorff A."/>
            <person name="Ohm R."/>
            <person name="Martin F."/>
            <person name="Silar P."/>
            <person name="Natvig D."/>
            <person name="Lalanne C."/>
            <person name="Gautier V."/>
            <person name="Ament-velasquez S.L."/>
            <person name="Kruys A."/>
            <person name="Hutchinson M.I."/>
            <person name="Powell A.J."/>
            <person name="Barry K."/>
            <person name="Miller A.N."/>
            <person name="Grigoriev I.V."/>
            <person name="Debuchy R."/>
            <person name="Gladieux P."/>
            <person name="Thoren M.H."/>
            <person name="Johannesson H."/>
        </authorList>
    </citation>
    <scope>NUCLEOTIDE SEQUENCE</scope>
    <source>
        <strain evidence="4">CBS 232.78</strain>
    </source>
</reference>
<dbReference type="InterPro" id="IPR020904">
    <property type="entry name" value="Sc_DH/Rdtase_CS"/>
</dbReference>
<dbReference type="EMBL" id="JAULSW010000009">
    <property type="protein sequence ID" value="KAK3370602.1"/>
    <property type="molecule type" value="Genomic_DNA"/>
</dbReference>
<organism evidence="4 5">
    <name type="scientific">Podospora didyma</name>
    <dbReference type="NCBI Taxonomy" id="330526"/>
    <lineage>
        <taxon>Eukaryota</taxon>
        <taxon>Fungi</taxon>
        <taxon>Dikarya</taxon>
        <taxon>Ascomycota</taxon>
        <taxon>Pezizomycotina</taxon>
        <taxon>Sordariomycetes</taxon>
        <taxon>Sordariomycetidae</taxon>
        <taxon>Sordariales</taxon>
        <taxon>Podosporaceae</taxon>
        <taxon>Podospora</taxon>
    </lineage>
</organism>
<dbReference type="PRINTS" id="PR00081">
    <property type="entry name" value="GDHRDH"/>
</dbReference>
<dbReference type="PANTHER" id="PTHR42760:SF121">
    <property type="entry name" value="3-OXOACYL-(ACYL-CARRIER-PROTEIN) REDUCTASE"/>
    <property type="match status" value="1"/>
</dbReference>
<dbReference type="AlphaFoldDB" id="A0AAE0N4M1"/>
<gene>
    <name evidence="4" type="ORF">B0H63DRAFT_487293</name>
</gene>
<evidence type="ECO:0000313" key="4">
    <source>
        <dbReference type="EMBL" id="KAK3370602.1"/>
    </source>
</evidence>
<keyword evidence="5" id="KW-1185">Reference proteome</keyword>
<sequence length="298" mass="31933">MLRQRSLLGPLRTSRAPLSVLPPQTPPHRAFSSSPDSVQQKRTAIVTGGARGIGRAIALRLAHDGYDVTVNDLASAEALLHDTVVEIEALGRKGYAYVADVTSEDEVKALVRASVDKLGPLSTMVANAGICQAKGVFDITPADFKRVLDVNLFGVQYCYQAAARQMVEQKTPGKLIGAASVAGYVPYPLFAPYSTSKWAVRGLTHAYALELGGYNITANAYAPGVVLTDLWERLEMDLVKLAGGKKGQMMEKLTSERVALGRAAKPEDVANLVSFLASKDADYVTGKTFMVDGGLIYN</sequence>
<dbReference type="PANTHER" id="PTHR42760">
    <property type="entry name" value="SHORT-CHAIN DEHYDROGENASES/REDUCTASES FAMILY MEMBER"/>
    <property type="match status" value="1"/>
</dbReference>
<dbReference type="SUPFAM" id="SSF51735">
    <property type="entry name" value="NAD(P)-binding Rossmann-fold domains"/>
    <property type="match status" value="1"/>
</dbReference>
<protein>
    <submittedName>
        <fullName evidence="4">Acetoin dehydrogenase-like protein</fullName>
    </submittedName>
</protein>
<dbReference type="FunFam" id="3.40.50.720:FF:000084">
    <property type="entry name" value="Short-chain dehydrogenase reductase"/>
    <property type="match status" value="1"/>
</dbReference>
<reference evidence="4" key="1">
    <citation type="journal article" date="2023" name="Mol. Phylogenet. Evol.">
        <title>Genome-scale phylogeny and comparative genomics of the fungal order Sordariales.</title>
        <authorList>
            <person name="Hensen N."/>
            <person name="Bonometti L."/>
            <person name="Westerberg I."/>
            <person name="Brannstrom I.O."/>
            <person name="Guillou S."/>
            <person name="Cros-Aarteil S."/>
            <person name="Calhoun S."/>
            <person name="Haridas S."/>
            <person name="Kuo A."/>
            <person name="Mondo S."/>
            <person name="Pangilinan J."/>
            <person name="Riley R."/>
            <person name="LaButti K."/>
            <person name="Andreopoulos B."/>
            <person name="Lipzen A."/>
            <person name="Chen C."/>
            <person name="Yan M."/>
            <person name="Daum C."/>
            <person name="Ng V."/>
            <person name="Clum A."/>
            <person name="Steindorff A."/>
            <person name="Ohm R.A."/>
            <person name="Martin F."/>
            <person name="Silar P."/>
            <person name="Natvig D.O."/>
            <person name="Lalanne C."/>
            <person name="Gautier V."/>
            <person name="Ament-Velasquez S.L."/>
            <person name="Kruys A."/>
            <person name="Hutchinson M.I."/>
            <person name="Powell A.J."/>
            <person name="Barry K."/>
            <person name="Miller A.N."/>
            <person name="Grigoriev I.V."/>
            <person name="Debuchy R."/>
            <person name="Gladieux P."/>
            <person name="Hiltunen Thoren M."/>
            <person name="Johannesson H."/>
        </authorList>
    </citation>
    <scope>NUCLEOTIDE SEQUENCE</scope>
    <source>
        <strain evidence="4">CBS 232.78</strain>
    </source>
</reference>
<feature type="region of interest" description="Disordered" evidence="3">
    <location>
        <begin position="1"/>
        <end position="39"/>
    </location>
</feature>
<dbReference type="PRINTS" id="PR00080">
    <property type="entry name" value="SDRFAMILY"/>
</dbReference>
<dbReference type="Pfam" id="PF13561">
    <property type="entry name" value="adh_short_C2"/>
    <property type="match status" value="1"/>
</dbReference>
<dbReference type="GO" id="GO:0048038">
    <property type="term" value="F:quinone binding"/>
    <property type="evidence" value="ECO:0007669"/>
    <property type="project" value="TreeGrafter"/>
</dbReference>
<name>A0AAE0N4M1_9PEZI</name>
<dbReference type="GO" id="GO:0016616">
    <property type="term" value="F:oxidoreductase activity, acting on the CH-OH group of donors, NAD or NADP as acceptor"/>
    <property type="evidence" value="ECO:0007669"/>
    <property type="project" value="TreeGrafter"/>
</dbReference>
<dbReference type="GO" id="GO:0006633">
    <property type="term" value="P:fatty acid biosynthetic process"/>
    <property type="evidence" value="ECO:0007669"/>
    <property type="project" value="TreeGrafter"/>
</dbReference>
<dbReference type="InterPro" id="IPR002347">
    <property type="entry name" value="SDR_fam"/>
</dbReference>
<proteinExistence type="inferred from homology"/>
<accession>A0AAE0N4M1</accession>
<evidence type="ECO:0000256" key="2">
    <source>
        <dbReference type="ARBA" id="ARBA00022857"/>
    </source>
</evidence>
<evidence type="ECO:0000256" key="1">
    <source>
        <dbReference type="ARBA" id="ARBA00006484"/>
    </source>
</evidence>
<evidence type="ECO:0000256" key="3">
    <source>
        <dbReference type="SAM" id="MobiDB-lite"/>
    </source>
</evidence>
<dbReference type="Gene3D" id="3.40.50.720">
    <property type="entry name" value="NAD(P)-binding Rossmann-like Domain"/>
    <property type="match status" value="1"/>
</dbReference>
<comment type="caution">
    <text evidence="4">The sequence shown here is derived from an EMBL/GenBank/DDBJ whole genome shotgun (WGS) entry which is preliminary data.</text>
</comment>
<dbReference type="InterPro" id="IPR036291">
    <property type="entry name" value="NAD(P)-bd_dom_sf"/>
</dbReference>
<comment type="similarity">
    <text evidence="1">Belongs to the short-chain dehydrogenases/reductases (SDR) family.</text>
</comment>
<dbReference type="Proteomes" id="UP001285441">
    <property type="component" value="Unassembled WGS sequence"/>
</dbReference>
<keyword evidence="2" id="KW-0521">NADP</keyword>
<dbReference type="PROSITE" id="PS00061">
    <property type="entry name" value="ADH_SHORT"/>
    <property type="match status" value="1"/>
</dbReference>
<evidence type="ECO:0000313" key="5">
    <source>
        <dbReference type="Proteomes" id="UP001285441"/>
    </source>
</evidence>